<dbReference type="GO" id="GO:0005524">
    <property type="term" value="F:ATP binding"/>
    <property type="evidence" value="ECO:0007669"/>
    <property type="project" value="UniProtKB-UniRule"/>
</dbReference>
<protein>
    <recommendedName>
        <fullName evidence="5">ORC1-type DNA replication protein</fullName>
    </recommendedName>
</protein>
<evidence type="ECO:0000256" key="4">
    <source>
        <dbReference type="ARBA" id="ARBA00022840"/>
    </source>
</evidence>
<dbReference type="CDD" id="cd08768">
    <property type="entry name" value="Cdc6_C"/>
    <property type="match status" value="1"/>
</dbReference>
<dbReference type="FunFam" id="3.40.50.300:FF:000930">
    <property type="entry name" value="ORC1-type DNA replication protein"/>
    <property type="match status" value="1"/>
</dbReference>
<comment type="caution">
    <text evidence="8">The sequence shown here is derived from an EMBL/GenBank/DDBJ whole genome shotgun (WGS) entry which is preliminary data.</text>
</comment>
<dbReference type="InterPro" id="IPR003593">
    <property type="entry name" value="AAA+_ATPase"/>
</dbReference>
<dbReference type="InterPro" id="IPR014277">
    <property type="entry name" value="Orc1/Cdc6_arc"/>
</dbReference>
<gene>
    <name evidence="8" type="ORF">ACFQJC_13270</name>
</gene>
<dbReference type="Proteomes" id="UP001596481">
    <property type="component" value="Unassembled WGS sequence"/>
</dbReference>
<evidence type="ECO:0000313" key="8">
    <source>
        <dbReference type="EMBL" id="MFC7204491.1"/>
    </source>
</evidence>
<dbReference type="Gene3D" id="3.40.50.300">
    <property type="entry name" value="P-loop containing nucleotide triphosphate hydrolases"/>
    <property type="match status" value="1"/>
</dbReference>
<feature type="domain" description="AAA+ ATPase" evidence="6">
    <location>
        <begin position="48"/>
        <end position="204"/>
    </location>
</feature>
<proteinExistence type="inferred from homology"/>
<dbReference type="InterPro" id="IPR036388">
    <property type="entry name" value="WH-like_DNA-bd_sf"/>
</dbReference>
<dbReference type="SUPFAM" id="SSF46785">
    <property type="entry name" value="Winged helix' DNA-binding domain"/>
    <property type="match status" value="1"/>
</dbReference>
<comment type="similarity">
    <text evidence="1 5">Belongs to the CDC6/cdc18 family.</text>
</comment>
<dbReference type="Pfam" id="PF13401">
    <property type="entry name" value="AAA_22"/>
    <property type="match status" value="1"/>
</dbReference>
<evidence type="ECO:0000256" key="1">
    <source>
        <dbReference type="ARBA" id="ARBA00006184"/>
    </source>
</evidence>
<evidence type="ECO:0000259" key="7">
    <source>
        <dbReference type="SMART" id="SM01074"/>
    </source>
</evidence>
<dbReference type="NCBIfam" id="TIGR02928">
    <property type="entry name" value="orc1/cdc6 family replication initiation protein"/>
    <property type="match status" value="1"/>
</dbReference>
<evidence type="ECO:0000256" key="2">
    <source>
        <dbReference type="ARBA" id="ARBA00022705"/>
    </source>
</evidence>
<reference evidence="8 9" key="1">
    <citation type="journal article" date="2019" name="Int. J. Syst. Evol. Microbiol.">
        <title>The Global Catalogue of Microorganisms (GCM) 10K type strain sequencing project: providing services to taxonomists for standard genome sequencing and annotation.</title>
        <authorList>
            <consortium name="The Broad Institute Genomics Platform"/>
            <consortium name="The Broad Institute Genome Sequencing Center for Infectious Disease"/>
            <person name="Wu L."/>
            <person name="Ma J."/>
        </authorList>
    </citation>
    <scope>NUCLEOTIDE SEQUENCE [LARGE SCALE GENOMIC DNA]</scope>
    <source>
        <strain evidence="8 9">DSM 29988</strain>
    </source>
</reference>
<dbReference type="HAMAP" id="MF_01407">
    <property type="entry name" value="ORC1_type_DNA_replic_protein"/>
    <property type="match status" value="1"/>
</dbReference>
<dbReference type="Gene3D" id="1.10.10.10">
    <property type="entry name" value="Winged helix-like DNA-binding domain superfamily/Winged helix DNA-binding domain"/>
    <property type="match status" value="1"/>
</dbReference>
<dbReference type="AlphaFoldDB" id="A0ABD5ZHC5"/>
<feature type="binding site" evidence="5">
    <location>
        <position position="220"/>
    </location>
    <ligand>
        <name>ATP</name>
        <dbReference type="ChEBI" id="CHEBI:30616"/>
    </ligand>
</feature>
<dbReference type="FunFam" id="1.10.8.60:FF:000073">
    <property type="entry name" value="ORC1-type DNA replication protein"/>
    <property type="match status" value="1"/>
</dbReference>
<dbReference type="Pfam" id="PF22703">
    <property type="entry name" value="Cdc6_lid"/>
    <property type="match status" value="1"/>
</dbReference>
<evidence type="ECO:0000313" key="9">
    <source>
        <dbReference type="Proteomes" id="UP001596481"/>
    </source>
</evidence>
<dbReference type="Gene3D" id="1.10.8.60">
    <property type="match status" value="1"/>
</dbReference>
<dbReference type="EMBL" id="JBHTAA010000005">
    <property type="protein sequence ID" value="MFC7204491.1"/>
    <property type="molecule type" value="Genomic_DNA"/>
</dbReference>
<dbReference type="InterPro" id="IPR027417">
    <property type="entry name" value="P-loop_NTPase"/>
</dbReference>
<evidence type="ECO:0000256" key="3">
    <source>
        <dbReference type="ARBA" id="ARBA00022741"/>
    </source>
</evidence>
<dbReference type="InterPro" id="IPR049945">
    <property type="entry name" value="AAA_22"/>
</dbReference>
<dbReference type="Pfam" id="PF09079">
    <property type="entry name" value="WHD_Cdc6"/>
    <property type="match status" value="1"/>
</dbReference>
<dbReference type="SMART" id="SM00382">
    <property type="entry name" value="AAA"/>
    <property type="match status" value="1"/>
</dbReference>
<feature type="binding site" evidence="5">
    <location>
        <begin position="60"/>
        <end position="64"/>
    </location>
    <ligand>
        <name>ATP</name>
        <dbReference type="ChEBI" id="CHEBI:30616"/>
    </ligand>
</feature>
<dbReference type="SMART" id="SM01074">
    <property type="entry name" value="Cdc6_C"/>
    <property type="match status" value="1"/>
</dbReference>
<organism evidence="8 9">
    <name type="scientific">Haloferax namakaokahaiae</name>
    <dbReference type="NCBI Taxonomy" id="1748331"/>
    <lineage>
        <taxon>Archaea</taxon>
        <taxon>Methanobacteriati</taxon>
        <taxon>Methanobacteriota</taxon>
        <taxon>Stenosarchaea group</taxon>
        <taxon>Halobacteria</taxon>
        <taxon>Halobacteriales</taxon>
        <taxon>Haloferacaceae</taxon>
        <taxon>Haloferax</taxon>
    </lineage>
</organism>
<comment type="function">
    <text evidence="5">Involved in regulation of DNA replication.</text>
</comment>
<accession>A0ABD5ZHC5</accession>
<dbReference type="InterPro" id="IPR015163">
    <property type="entry name" value="Cdc6_C"/>
</dbReference>
<keyword evidence="4 5" id="KW-0067">ATP-binding</keyword>
<dbReference type="SUPFAM" id="SSF52540">
    <property type="entry name" value="P-loop containing nucleoside triphosphate hydrolases"/>
    <property type="match status" value="1"/>
</dbReference>
<name>A0ABD5ZHC5_9EURY</name>
<dbReference type="PANTHER" id="PTHR10763">
    <property type="entry name" value="CELL DIVISION CONTROL PROTEIN 6-RELATED"/>
    <property type="match status" value="1"/>
</dbReference>
<dbReference type="PANTHER" id="PTHR10763:SF22">
    <property type="entry name" value="ORC1-TYPE DNA REPLICATION PROTEIN"/>
    <property type="match status" value="1"/>
</dbReference>
<evidence type="ECO:0000256" key="5">
    <source>
        <dbReference type="HAMAP-Rule" id="MF_01407"/>
    </source>
</evidence>
<sequence>MRRFERKQNIFTNKDALGESYKPERIEERDDEISEYMDALQPVVDGWEPNNVFLYGNTGVGKTAVTEFLLEMLLEDVSKYDDVSLSVISLNCKTLNSSYQVAVELVNELRPTGAEISSTGYPQQTVFKKLFEELDDVGGTILIVLDEVDSIGDRDELLYELPRARSNGKLEEAKVGLIGISNDFKFHDQLDPRVQDTLCERELHFPPYQAPELQNILESRADVAIAEDSCEEGVLNLCAALAARDSGSARQALDLLRLAGEHAENKDDEKITLDHVDIARQKLEQERVVEGMRELTENGHFALLAVVSKAANDETPCRMRDLYQEYLRLCNSAGIDPLAQRSVHNHLSDLRMLGILSAEENRTGSRGNYYSYALDVPFNSAMTALSDVLALDSVLDEIRKTAHEATSLSA</sequence>
<keyword evidence="9" id="KW-1185">Reference proteome</keyword>
<keyword evidence="2 5" id="KW-0235">DNA replication</keyword>
<keyword evidence="3 5" id="KW-0547">Nucleotide-binding</keyword>
<evidence type="ECO:0000259" key="6">
    <source>
        <dbReference type="SMART" id="SM00382"/>
    </source>
</evidence>
<dbReference type="InterPro" id="IPR050311">
    <property type="entry name" value="ORC1/CDC6"/>
</dbReference>
<dbReference type="CDD" id="cd00009">
    <property type="entry name" value="AAA"/>
    <property type="match status" value="1"/>
</dbReference>
<dbReference type="InterPro" id="IPR055237">
    <property type="entry name" value="Cdc6_lid"/>
</dbReference>
<dbReference type="GO" id="GO:0006260">
    <property type="term" value="P:DNA replication"/>
    <property type="evidence" value="ECO:0007669"/>
    <property type="project" value="UniProtKB-UniRule"/>
</dbReference>
<dbReference type="RefSeq" id="WP_390224237.1">
    <property type="nucleotide sequence ID" value="NZ_JBHTAA010000005.1"/>
</dbReference>
<feature type="domain" description="Cdc6 C-terminal" evidence="7">
    <location>
        <begin position="303"/>
        <end position="385"/>
    </location>
</feature>
<feature type="binding site" evidence="5">
    <location>
        <position position="208"/>
    </location>
    <ligand>
        <name>ATP</name>
        <dbReference type="ChEBI" id="CHEBI:30616"/>
    </ligand>
</feature>
<dbReference type="InterPro" id="IPR036390">
    <property type="entry name" value="WH_DNA-bd_sf"/>
</dbReference>